<dbReference type="PROSITE" id="PS51186">
    <property type="entry name" value="GNAT"/>
    <property type="match status" value="1"/>
</dbReference>
<dbReference type="GO" id="GO:0016747">
    <property type="term" value="F:acyltransferase activity, transferring groups other than amino-acyl groups"/>
    <property type="evidence" value="ECO:0007669"/>
    <property type="project" value="InterPro"/>
</dbReference>
<organism evidence="2 3">
    <name type="scientific">Pelagibacterium lentulum</name>
    <dbReference type="NCBI Taxonomy" id="2029865"/>
    <lineage>
        <taxon>Bacteria</taxon>
        <taxon>Pseudomonadati</taxon>
        <taxon>Pseudomonadota</taxon>
        <taxon>Alphaproteobacteria</taxon>
        <taxon>Hyphomicrobiales</taxon>
        <taxon>Devosiaceae</taxon>
        <taxon>Pelagibacterium</taxon>
    </lineage>
</organism>
<sequence length="143" mass="15995">MNTFSLTLTDNPEPERLKALGDNLMDFNDADVGSAQRRLLAIFIDDEAGALKGGLYGQTGWGWLYVQWLWLDQDARGQGMAGQLLAKAEVEARARGCHSAHIDTFNPLALKVYLRAGYEVFGVLEDFPQGRTRSFLKKRLMTD</sequence>
<protein>
    <submittedName>
        <fullName evidence="2">N-acetyltransferase</fullName>
    </submittedName>
</protein>
<dbReference type="AlphaFoldDB" id="A0A916R678"/>
<dbReference type="InterPro" id="IPR016181">
    <property type="entry name" value="Acyl_CoA_acyltransferase"/>
</dbReference>
<dbReference type="Pfam" id="PF00583">
    <property type="entry name" value="Acetyltransf_1"/>
    <property type="match status" value="1"/>
</dbReference>
<proteinExistence type="predicted"/>
<dbReference type="SUPFAM" id="SSF55729">
    <property type="entry name" value="Acyl-CoA N-acyltransferases (Nat)"/>
    <property type="match status" value="1"/>
</dbReference>
<reference evidence="2 3" key="1">
    <citation type="journal article" date="2014" name="Int. J. Syst. Evol. Microbiol.">
        <title>Complete genome sequence of Corynebacterium casei LMG S-19264T (=DSM 44701T), isolated from a smear-ripened cheese.</title>
        <authorList>
            <consortium name="US DOE Joint Genome Institute (JGI-PGF)"/>
            <person name="Walter F."/>
            <person name="Albersmeier A."/>
            <person name="Kalinowski J."/>
            <person name="Ruckert C."/>
        </authorList>
    </citation>
    <scope>NUCLEOTIDE SEQUENCE [LARGE SCALE GENOMIC DNA]</scope>
    <source>
        <strain evidence="2 3">CGMCC 1.15896</strain>
    </source>
</reference>
<feature type="domain" description="N-acetyltransferase" evidence="1">
    <location>
        <begin position="6"/>
        <end position="142"/>
    </location>
</feature>
<comment type="caution">
    <text evidence="2">The sequence shown here is derived from an EMBL/GenBank/DDBJ whole genome shotgun (WGS) entry which is preliminary data.</text>
</comment>
<dbReference type="CDD" id="cd04301">
    <property type="entry name" value="NAT_SF"/>
    <property type="match status" value="1"/>
</dbReference>
<evidence type="ECO:0000313" key="3">
    <source>
        <dbReference type="Proteomes" id="UP000596977"/>
    </source>
</evidence>
<dbReference type="RefSeq" id="WP_244640559.1">
    <property type="nucleotide sequence ID" value="NZ_BMKB01000001.1"/>
</dbReference>
<evidence type="ECO:0000313" key="2">
    <source>
        <dbReference type="EMBL" id="GGA36628.1"/>
    </source>
</evidence>
<dbReference type="Gene3D" id="3.40.630.30">
    <property type="match status" value="1"/>
</dbReference>
<dbReference type="EMBL" id="BMKB01000001">
    <property type="protein sequence ID" value="GGA36628.1"/>
    <property type="molecule type" value="Genomic_DNA"/>
</dbReference>
<keyword evidence="3" id="KW-1185">Reference proteome</keyword>
<gene>
    <name evidence="2" type="ORF">GCM10011499_02430</name>
</gene>
<dbReference type="InterPro" id="IPR000182">
    <property type="entry name" value="GNAT_dom"/>
</dbReference>
<name>A0A916R678_9HYPH</name>
<dbReference type="Proteomes" id="UP000596977">
    <property type="component" value="Unassembled WGS sequence"/>
</dbReference>
<evidence type="ECO:0000259" key="1">
    <source>
        <dbReference type="PROSITE" id="PS51186"/>
    </source>
</evidence>
<accession>A0A916R678</accession>